<proteinExistence type="predicted"/>
<dbReference type="EMBL" id="CP052842">
    <property type="protein sequence ID" value="QJP88790.1"/>
    <property type="molecule type" value="Genomic_DNA"/>
</dbReference>
<reference evidence="1" key="1">
    <citation type="submission" date="2020-04" db="EMBL/GenBank/DDBJ databases">
        <title>Phage recombination drives evolution of spore-forming Bacilli.</title>
        <authorList>
            <person name="Dragos A."/>
            <person name="Kovacs A.T."/>
        </authorList>
    </citation>
    <scope>NUCLEOTIDE SEQUENCE</scope>
    <source>
        <strain evidence="1">168</strain>
    </source>
</reference>
<evidence type="ECO:0000313" key="1">
    <source>
        <dbReference type="EMBL" id="QJP88790.1"/>
    </source>
</evidence>
<accession>A0A6M4JI64</accession>
<dbReference type="RefSeq" id="WP_004399423.1">
    <property type="nucleotide sequence ID" value="NC_000964.3"/>
</dbReference>
<dbReference type="AlphaFoldDB" id="A0A6M4JI64"/>
<gene>
    <name evidence="1" type="ORF">HIR78_12510</name>
</gene>
<sequence length="54" mass="6591">MENNVLYGVYSTRSRKFCFGIEEPSKTKARKELFNRIGTDAYKWRFEIRKIKRK</sequence>
<dbReference type="KEGG" id="bsu:BSU20660"/>
<organism evidence="1">
    <name type="scientific">Bacillus subtilis (strain 168)</name>
    <dbReference type="NCBI Taxonomy" id="224308"/>
    <lineage>
        <taxon>Bacteria</taxon>
        <taxon>Bacillati</taxon>
        <taxon>Bacillota</taxon>
        <taxon>Bacilli</taxon>
        <taxon>Bacillales</taxon>
        <taxon>Bacillaceae</taxon>
        <taxon>Bacillus</taxon>
    </lineage>
</organism>
<protein>
    <submittedName>
        <fullName evidence="1">Uncharacterized protein</fullName>
    </submittedName>
</protein>
<dbReference type="OrthoDB" id="2892801at2"/>
<name>A0A6M4JI64_BACSU</name>